<dbReference type="Pfam" id="PF01075">
    <property type="entry name" value="Glyco_transf_9"/>
    <property type="match status" value="1"/>
</dbReference>
<dbReference type="EMBL" id="LR134405">
    <property type="protein sequence ID" value="VEH64954.1"/>
    <property type="molecule type" value="Genomic_DNA"/>
</dbReference>
<accession>A0A448MIF0</accession>
<dbReference type="KEGG" id="rpne:NCTC8284_00076"/>
<name>A0A448MIF0_9PAST</name>
<evidence type="ECO:0000313" key="1">
    <source>
        <dbReference type="EMBL" id="VEH64954.1"/>
    </source>
</evidence>
<reference evidence="1 2" key="1">
    <citation type="submission" date="2018-12" db="EMBL/GenBank/DDBJ databases">
        <authorList>
            <consortium name="Pathogen Informatics"/>
        </authorList>
    </citation>
    <scope>NUCLEOTIDE SEQUENCE [LARGE SCALE GENOMIC DNA]</scope>
    <source>
        <strain evidence="1 2">NCTC8284</strain>
    </source>
</reference>
<proteinExistence type="predicted"/>
<gene>
    <name evidence="1" type="primary">rfaC_2</name>
    <name evidence="1" type="ORF">NCTC8284_00076</name>
</gene>
<dbReference type="GO" id="GO:0016757">
    <property type="term" value="F:glycosyltransferase activity"/>
    <property type="evidence" value="ECO:0007669"/>
    <property type="project" value="InterPro"/>
</dbReference>
<dbReference type="Proteomes" id="UP000278733">
    <property type="component" value="Chromosome"/>
</dbReference>
<organism evidence="1 2">
    <name type="scientific">Rodentibacter pneumotropicus</name>
    <dbReference type="NCBI Taxonomy" id="758"/>
    <lineage>
        <taxon>Bacteria</taxon>
        <taxon>Pseudomonadati</taxon>
        <taxon>Pseudomonadota</taxon>
        <taxon>Gammaproteobacteria</taxon>
        <taxon>Pasteurellales</taxon>
        <taxon>Pasteurellaceae</taxon>
        <taxon>Rodentibacter</taxon>
    </lineage>
</organism>
<dbReference type="AlphaFoldDB" id="A0A448MIF0"/>
<dbReference type="Gene3D" id="3.40.50.2000">
    <property type="entry name" value="Glycogen Phosphorylase B"/>
    <property type="match status" value="1"/>
</dbReference>
<evidence type="ECO:0000313" key="2">
    <source>
        <dbReference type="Proteomes" id="UP000278733"/>
    </source>
</evidence>
<protein>
    <submittedName>
        <fullName evidence="1">Lipopolysaccharide heptosyltransferase 1</fullName>
        <ecNumber evidence="1">2.-.-.-</ecNumber>
    </submittedName>
</protein>
<dbReference type="InterPro" id="IPR002201">
    <property type="entry name" value="Glyco_trans_9"/>
</dbReference>
<keyword evidence="1" id="KW-0808">Transferase</keyword>
<sequence length="75" mass="8655">MENLPHFTPKERYDAVIDAQGLFKSAFFTTRLVNGTKHGYDCHSIREPIATFFYDKNMLFLTTNTPLNAFGSCFR</sequence>
<dbReference type="EC" id="2.-.-.-" evidence="1"/>